<evidence type="ECO:0000313" key="1">
    <source>
        <dbReference type="EMBL" id="GBF99239.1"/>
    </source>
</evidence>
<keyword evidence="2" id="KW-1185">Reference proteome</keyword>
<dbReference type="InParanoid" id="A0A2V0PI52"/>
<name>A0A2V0PI52_9CHLO</name>
<proteinExistence type="predicted"/>
<dbReference type="STRING" id="307507.A0A2V0PI52"/>
<organism evidence="1 2">
    <name type="scientific">Raphidocelis subcapitata</name>
    <dbReference type="NCBI Taxonomy" id="307507"/>
    <lineage>
        <taxon>Eukaryota</taxon>
        <taxon>Viridiplantae</taxon>
        <taxon>Chlorophyta</taxon>
        <taxon>core chlorophytes</taxon>
        <taxon>Chlorophyceae</taxon>
        <taxon>CS clade</taxon>
        <taxon>Sphaeropleales</taxon>
        <taxon>Selenastraceae</taxon>
        <taxon>Raphidocelis</taxon>
    </lineage>
</organism>
<reference evidence="1 2" key="1">
    <citation type="journal article" date="2018" name="Sci. Rep.">
        <title>Raphidocelis subcapitata (=Pseudokirchneriella subcapitata) provides an insight into genome evolution and environmental adaptations in the Sphaeropleales.</title>
        <authorList>
            <person name="Suzuki S."/>
            <person name="Yamaguchi H."/>
            <person name="Nakajima N."/>
            <person name="Kawachi M."/>
        </authorList>
    </citation>
    <scope>NUCLEOTIDE SEQUENCE [LARGE SCALE GENOMIC DNA]</scope>
    <source>
        <strain evidence="1 2">NIES-35</strain>
    </source>
</reference>
<dbReference type="EMBL" id="BDRX01000150">
    <property type="protein sequence ID" value="GBF99239.1"/>
    <property type="molecule type" value="Genomic_DNA"/>
</dbReference>
<comment type="caution">
    <text evidence="1">The sequence shown here is derived from an EMBL/GenBank/DDBJ whole genome shotgun (WGS) entry which is preliminary data.</text>
</comment>
<dbReference type="AlphaFoldDB" id="A0A2V0PI52"/>
<sequence>MQAKQRAKGALKAAGYAGSVEDALHPGRARQDAIRWAIARLLGGGKDVDDVARLLSRSGGGGSALQDQLLSEEERDAQRCQQLLSLLGVKTSIDDIRGCGPEGGGAQLLLHLAELVAAVASQADCGSSGAAGGSACAATHLLDAAVEIGPRLWGEALQLFPRDMAPLMEEYRDAAQDMPSVLATLRTRLAALPSAAMPSADEAADAATAAWSQGMAAATESLEDLADAEAQLAGVFEQELSIWAEGADLASGSEPSRVGAASSSGCVGLGAAASKALAGYEGVGGLIEALGTLMDMHATLQDVPCDWLAELSSAQSAAAAQLEEATAALAADGVPDMARKVVHP</sequence>
<evidence type="ECO:0000313" key="2">
    <source>
        <dbReference type="Proteomes" id="UP000247498"/>
    </source>
</evidence>
<dbReference type="OrthoDB" id="10651771at2759"/>
<accession>A0A2V0PI52</accession>
<gene>
    <name evidence="1" type="ORF">Rsub_11446</name>
</gene>
<protein>
    <submittedName>
        <fullName evidence="1">Uncharacterized protein</fullName>
    </submittedName>
</protein>
<dbReference type="Proteomes" id="UP000247498">
    <property type="component" value="Unassembled WGS sequence"/>
</dbReference>